<evidence type="ECO:0000313" key="1">
    <source>
        <dbReference type="EMBL" id="KAJ7561492.1"/>
    </source>
</evidence>
<dbReference type="EMBL" id="CM055094">
    <property type="protein sequence ID" value="KAJ7561492.1"/>
    <property type="molecule type" value="Genomic_DNA"/>
</dbReference>
<name>A0ACC2E4R7_DIPCM</name>
<protein>
    <submittedName>
        <fullName evidence="1">Uncharacterized protein</fullName>
    </submittedName>
</protein>
<comment type="caution">
    <text evidence="1">The sequence shown here is derived from an EMBL/GenBank/DDBJ whole genome shotgun (WGS) entry which is preliminary data.</text>
</comment>
<sequence>MEFLRKVRRRTNLLSFKLGELFVSLDILEEKQGYYLYFSEMAPLLLLVNVSKIVGVASVLTVAVNTLAFRHFRKKNLASFENPIDEDEEVLATFPIDKAVEDGGFFFALATAPAHVEDKLNDAWLEFAKQQEPNELENSFSAEQREVVEERKDSQGVITAQKETKEPNLAGTERSGDLNMDGSGIFVQRSDADKMLSEGSDVSDFSGRHSSPLDSLSDWEVVGGNKGKEKQESQAEYNLPHPGKGKRIDEHGSDASDDRGTTDRSTVDYSKHQHEKDHHTTPFGEKLTSNKQQVPETHLLSRQSMTKSTTEEPTLQFNLPKKRTKFVKVAMEAMIRGLRQFSEGDEDVHTVAAWENVPHPEERVRFWSDPDTELRLAQGTNVTIFRMGVDWSRIMPAEPVEGIDNVVNWEALNRYRWILERVHAHGMRVMLTLFHHSLPSWAAKYGGWKEGKTIDYFLQFTRLAVEKFANLVDYWVTFNEPHVFAMLTYCAGAWPGGHPDLLETATAVMPRGVFNRVMVAMAEAHLKAYDIIHEQSNKTSKSTKVGIAHHVSFMRPYGLFDVLPVFFSNWKTRFAYVDSVCNKLDYIGINYYGQEVVSAPGLKLVENEEYSESGRGVCPDGLYRSLLQFHERYKNFNLPFIITENGVSDETDYIRRPYILEHLLAVRAAMDKGVPVQGYCFWTTSDNWEWADGYGPKFGLAAVDREHNLARIPRPSYYLFSEVAKSGKVTREQRVRAWDELQTVASEGKVRPFYRAVDQHSLMYAGGLDVPIKRPFAQRDWRFGHYQFDGLQDPLSSAIRFLFNGARIRQKVHFASYMGYSQRSAGGSNKISTSSLSLGLPAEQFQATEQSKEAVVPASA</sequence>
<proteinExistence type="predicted"/>
<keyword evidence="2" id="KW-1185">Reference proteome</keyword>
<gene>
    <name evidence="1" type="ORF">O6H91_03G030700</name>
</gene>
<organism evidence="1 2">
    <name type="scientific">Diphasiastrum complanatum</name>
    <name type="common">Issler's clubmoss</name>
    <name type="synonym">Lycopodium complanatum</name>
    <dbReference type="NCBI Taxonomy" id="34168"/>
    <lineage>
        <taxon>Eukaryota</taxon>
        <taxon>Viridiplantae</taxon>
        <taxon>Streptophyta</taxon>
        <taxon>Embryophyta</taxon>
        <taxon>Tracheophyta</taxon>
        <taxon>Lycopodiopsida</taxon>
        <taxon>Lycopodiales</taxon>
        <taxon>Lycopodiaceae</taxon>
        <taxon>Lycopodioideae</taxon>
        <taxon>Diphasiastrum</taxon>
    </lineage>
</organism>
<evidence type="ECO:0000313" key="2">
    <source>
        <dbReference type="Proteomes" id="UP001162992"/>
    </source>
</evidence>
<dbReference type="Proteomes" id="UP001162992">
    <property type="component" value="Chromosome 3"/>
</dbReference>
<reference evidence="2" key="1">
    <citation type="journal article" date="2024" name="Proc. Natl. Acad. Sci. U.S.A.">
        <title>Extraordinary preservation of gene collinearity over three hundred million years revealed in homosporous lycophytes.</title>
        <authorList>
            <person name="Li C."/>
            <person name="Wickell D."/>
            <person name="Kuo L.Y."/>
            <person name="Chen X."/>
            <person name="Nie B."/>
            <person name="Liao X."/>
            <person name="Peng D."/>
            <person name="Ji J."/>
            <person name="Jenkins J."/>
            <person name="Williams M."/>
            <person name="Shu S."/>
            <person name="Plott C."/>
            <person name="Barry K."/>
            <person name="Rajasekar S."/>
            <person name="Grimwood J."/>
            <person name="Han X."/>
            <person name="Sun S."/>
            <person name="Hou Z."/>
            <person name="He W."/>
            <person name="Dai G."/>
            <person name="Sun C."/>
            <person name="Schmutz J."/>
            <person name="Leebens-Mack J.H."/>
            <person name="Li F.W."/>
            <person name="Wang L."/>
        </authorList>
    </citation>
    <scope>NUCLEOTIDE SEQUENCE [LARGE SCALE GENOMIC DNA]</scope>
    <source>
        <strain evidence="2">cv. PW_Plant_1</strain>
    </source>
</reference>
<accession>A0ACC2E4R7</accession>